<evidence type="ECO:0000259" key="1">
    <source>
        <dbReference type="Pfam" id="PF18753"/>
    </source>
</evidence>
<dbReference type="Proteomes" id="UP000195440">
    <property type="component" value="Unassembled WGS sequence"/>
</dbReference>
<proteinExistence type="predicted"/>
<sequence>MSDVPNVFSYKLVRDYGFAPNPFHGICTLGTCKPQIRRSAKVGDIIVGCGSTALKLEGKIIFAMRVSHKLSFQEYWEHEAFQIKRPNLHSSKSMAYGDNIYHRDGEAWIQEDSHHSFVGGGVNHENLLRDTSSDNVLIGEEFVYWGSSAVKLPDHLRHFAGEDLYPPSRNYRSTFTDDFRAEVDTWFKALADQGCRGRPASWR</sequence>
<comment type="caution">
    <text evidence="2">The sequence shown here is derived from an EMBL/GenBank/DDBJ whole genome shotgun (WGS) entry which is preliminary data.</text>
</comment>
<accession>A0A1Y3NT18</accession>
<name>A0A1Y3NT18_9PSED</name>
<keyword evidence="3" id="KW-1185">Reference proteome</keyword>
<evidence type="ECO:0000313" key="2">
    <source>
        <dbReference type="EMBL" id="OUM70769.1"/>
    </source>
</evidence>
<evidence type="ECO:0000313" key="3">
    <source>
        <dbReference type="Proteomes" id="UP000195440"/>
    </source>
</evidence>
<feature type="domain" description="Nucleotide modification associated" evidence="1">
    <location>
        <begin position="5"/>
        <end position="202"/>
    </location>
</feature>
<dbReference type="AlphaFoldDB" id="A0A1Y3NT18"/>
<dbReference type="OrthoDB" id="2080678at2"/>
<organism evidence="2 3">
    <name type="scientific">Pseudomonas caspiana</name>
    <dbReference type="NCBI Taxonomy" id="1451454"/>
    <lineage>
        <taxon>Bacteria</taxon>
        <taxon>Pseudomonadati</taxon>
        <taxon>Pseudomonadota</taxon>
        <taxon>Gammaproteobacteria</taxon>
        <taxon>Pseudomonadales</taxon>
        <taxon>Pseudomonadaceae</taxon>
        <taxon>Pseudomonas</taxon>
    </lineage>
</organism>
<dbReference type="InterPro" id="IPR041180">
    <property type="entry name" value="Nmad2"/>
</dbReference>
<gene>
    <name evidence="2" type="ORF">AUC60_26840</name>
</gene>
<dbReference type="EMBL" id="LOHF01000045">
    <property type="protein sequence ID" value="OUM70769.1"/>
    <property type="molecule type" value="Genomic_DNA"/>
</dbReference>
<protein>
    <recommendedName>
        <fullName evidence="1">Nucleotide modification associated domain-containing protein</fullName>
    </recommendedName>
</protein>
<reference evidence="2 3" key="1">
    <citation type="journal article" date="2017" name="Syst. Appl. Microbiol.">
        <title>Pseudomonas caspiana sp. nov., a citrus pathogen in the Pseudomonas syringae phylogenetic group.</title>
        <authorList>
            <person name="Busquets A."/>
            <person name="Gomila M."/>
            <person name="Beiki F."/>
            <person name="Mulet M."/>
            <person name="Rahimian H."/>
            <person name="Garcia-Valdes E."/>
            <person name="Lalucat J."/>
        </authorList>
    </citation>
    <scope>NUCLEOTIDE SEQUENCE [LARGE SCALE GENOMIC DNA]</scope>
    <source>
        <strain evidence="2 3">FBF102</strain>
    </source>
</reference>
<dbReference type="Pfam" id="PF18753">
    <property type="entry name" value="Nmad2"/>
    <property type="match status" value="1"/>
</dbReference>
<dbReference type="RefSeq" id="WP_087274659.1">
    <property type="nucleotide sequence ID" value="NZ_JBJGBV010000044.1"/>
</dbReference>